<evidence type="ECO:0000313" key="3">
    <source>
        <dbReference type="Proteomes" id="UP000008637"/>
    </source>
</evidence>
<organism evidence="2 3">
    <name type="scientific">Mycoplasma haemofelis (strain Langford 1)</name>
    <name type="common">Haemobartonella felis</name>
    <dbReference type="NCBI Taxonomy" id="941640"/>
    <lineage>
        <taxon>Bacteria</taxon>
        <taxon>Bacillati</taxon>
        <taxon>Mycoplasmatota</taxon>
        <taxon>Mollicutes</taxon>
        <taxon>Mycoplasmataceae</taxon>
        <taxon>Mycoplasma</taxon>
    </lineage>
</organism>
<dbReference type="KEGG" id="mha:HF1_02060"/>
<reference evidence="2 3" key="1">
    <citation type="journal article" date="2011" name="J. Bacteriol.">
        <title>Complete genome sequence of Mycoplasma haemofelis, a hemotropic mycoplasma.</title>
        <authorList>
            <person name="Barker E.N."/>
            <person name="Helps C.R."/>
            <person name="Peters I.R."/>
            <person name="Darby A.C."/>
            <person name="Radford A.D."/>
            <person name="Tasker S."/>
        </authorList>
    </citation>
    <scope>NUCLEOTIDE SEQUENCE [LARGE SCALE GENOMIC DNA]</scope>
    <source>
        <strain evidence="2 3">Langford 1</strain>
    </source>
</reference>
<dbReference type="Proteomes" id="UP000008637">
    <property type="component" value="Chromosome"/>
</dbReference>
<dbReference type="HOGENOM" id="CLU_1407423_0_0_14"/>
<keyword evidence="3" id="KW-1185">Reference proteome</keyword>
<evidence type="ECO:0000256" key="1">
    <source>
        <dbReference type="SAM" id="MobiDB-lite"/>
    </source>
</evidence>
<proteinExistence type="predicted"/>
<gene>
    <name evidence="2" type="ordered locus">HF1_02060</name>
</gene>
<evidence type="ECO:0000313" key="2">
    <source>
        <dbReference type="EMBL" id="CBY92214.1"/>
    </source>
</evidence>
<sequence>MTSASKLLIGGAATTGVIGVSSVAYTSPREKSTTIRQALEKEGKTVLSSSDSRWEIKAHAYTSMVAKDPTLKIYRKDTVTAVELSRYCLETLEGLNEKRKYKKAKELCLAPTVKDKLSKEGKSISSDLSSKLSSYKSHSANDDKTIPPEQIGNKSKDNVTSEELKKWCNTYSEVELTEGTDKNYERIVHWCTN</sequence>
<name>E8ZKP8_MYCHL</name>
<feature type="region of interest" description="Disordered" evidence="1">
    <location>
        <begin position="133"/>
        <end position="158"/>
    </location>
</feature>
<dbReference type="EMBL" id="FR773153">
    <property type="protein sequence ID" value="CBY92214.1"/>
    <property type="molecule type" value="Genomic_DNA"/>
</dbReference>
<dbReference type="AlphaFoldDB" id="E8ZKP8"/>
<accession>E8ZKP8</accession>
<protein>
    <submittedName>
        <fullName evidence="2">Uncharacterized protein</fullName>
    </submittedName>
</protein>